<name>A0A1Y2GZ42_9FUNG</name>
<proteinExistence type="predicted"/>
<feature type="coiled-coil region" evidence="3">
    <location>
        <begin position="291"/>
        <end position="318"/>
    </location>
</feature>
<dbReference type="Proteomes" id="UP000193648">
    <property type="component" value="Unassembled WGS sequence"/>
</dbReference>
<dbReference type="RefSeq" id="XP_021883837.1">
    <property type="nucleotide sequence ID" value="XM_022026397.1"/>
</dbReference>
<dbReference type="PANTHER" id="PTHR11566">
    <property type="entry name" value="DYNAMIN"/>
    <property type="match status" value="1"/>
</dbReference>
<dbReference type="PROSITE" id="PS51718">
    <property type="entry name" value="G_DYNAMIN_2"/>
    <property type="match status" value="1"/>
</dbReference>
<dbReference type="InterPro" id="IPR020850">
    <property type="entry name" value="GED_dom"/>
</dbReference>
<dbReference type="InterPro" id="IPR030381">
    <property type="entry name" value="G_DYNAMIN_dom"/>
</dbReference>
<feature type="domain" description="Dynamin-type G" evidence="6">
    <location>
        <begin position="25"/>
        <end position="299"/>
    </location>
</feature>
<feature type="compositionally biased region" description="Low complexity" evidence="4">
    <location>
        <begin position="366"/>
        <end position="387"/>
    </location>
</feature>
<protein>
    <submittedName>
        <fullName evidence="7">p-loop containing nucleoside triphosphate hydrolase protein</fullName>
    </submittedName>
</protein>
<dbReference type="InterPro" id="IPR045063">
    <property type="entry name" value="Dynamin_N"/>
</dbReference>
<dbReference type="InterPro" id="IPR000375">
    <property type="entry name" value="Dynamin_stalk"/>
</dbReference>
<dbReference type="GO" id="GO:0048312">
    <property type="term" value="P:intracellular distribution of mitochondria"/>
    <property type="evidence" value="ECO:0007669"/>
    <property type="project" value="TreeGrafter"/>
</dbReference>
<dbReference type="InterPro" id="IPR001401">
    <property type="entry name" value="Dynamin_GTPase"/>
</dbReference>
<dbReference type="GO" id="GO:0003924">
    <property type="term" value="F:GTPase activity"/>
    <property type="evidence" value="ECO:0007669"/>
    <property type="project" value="InterPro"/>
</dbReference>
<dbReference type="OrthoDB" id="5061070at2759"/>
<comment type="caution">
    <text evidence="7">The sequence shown here is derived from an EMBL/GenBank/DDBJ whole genome shotgun (WGS) entry which is preliminary data.</text>
</comment>
<dbReference type="GO" id="GO:0005739">
    <property type="term" value="C:mitochondrion"/>
    <property type="evidence" value="ECO:0007669"/>
    <property type="project" value="TreeGrafter"/>
</dbReference>
<keyword evidence="1" id="KW-0547">Nucleotide-binding</keyword>
<keyword evidence="2" id="KW-0342">GTP-binding</keyword>
<dbReference type="PANTHER" id="PTHR11566:SF21">
    <property type="entry name" value="DYNAMIN RELATED PROTEIN 1, ISOFORM A"/>
    <property type="match status" value="1"/>
</dbReference>
<evidence type="ECO:0000256" key="3">
    <source>
        <dbReference type="SAM" id="Coils"/>
    </source>
</evidence>
<dbReference type="AlphaFoldDB" id="A0A1Y2GZ42"/>
<feature type="region of interest" description="Disordered" evidence="4">
    <location>
        <begin position="359"/>
        <end position="387"/>
    </location>
</feature>
<dbReference type="Pfam" id="PF01031">
    <property type="entry name" value="Dynamin_M"/>
    <property type="match status" value="1"/>
</dbReference>
<dbReference type="GO" id="GO:0016020">
    <property type="term" value="C:membrane"/>
    <property type="evidence" value="ECO:0007669"/>
    <property type="project" value="TreeGrafter"/>
</dbReference>
<keyword evidence="7" id="KW-0378">Hydrolase</keyword>
<dbReference type="SMART" id="SM00053">
    <property type="entry name" value="DYNc"/>
    <property type="match status" value="1"/>
</dbReference>
<evidence type="ECO:0000259" key="5">
    <source>
        <dbReference type="PROSITE" id="PS51388"/>
    </source>
</evidence>
<dbReference type="GO" id="GO:0008017">
    <property type="term" value="F:microtubule binding"/>
    <property type="evidence" value="ECO:0007669"/>
    <property type="project" value="TreeGrafter"/>
</dbReference>
<keyword evidence="8" id="KW-1185">Reference proteome</keyword>
<dbReference type="Pfam" id="PF00350">
    <property type="entry name" value="Dynamin_N"/>
    <property type="match status" value="1"/>
</dbReference>
<accession>A0A1Y2GZ42</accession>
<dbReference type="GO" id="GO:0006897">
    <property type="term" value="P:endocytosis"/>
    <property type="evidence" value="ECO:0007669"/>
    <property type="project" value="TreeGrafter"/>
</dbReference>
<evidence type="ECO:0000313" key="8">
    <source>
        <dbReference type="Proteomes" id="UP000193648"/>
    </source>
</evidence>
<dbReference type="InterPro" id="IPR022812">
    <property type="entry name" value="Dynamin"/>
</dbReference>
<evidence type="ECO:0000256" key="1">
    <source>
        <dbReference type="ARBA" id="ARBA00022741"/>
    </source>
</evidence>
<evidence type="ECO:0000313" key="7">
    <source>
        <dbReference type="EMBL" id="ORZ24856.1"/>
    </source>
</evidence>
<feature type="domain" description="GED" evidence="5">
    <location>
        <begin position="602"/>
        <end position="683"/>
    </location>
</feature>
<dbReference type="GO" id="GO:0016559">
    <property type="term" value="P:peroxisome fission"/>
    <property type="evidence" value="ECO:0007669"/>
    <property type="project" value="TreeGrafter"/>
</dbReference>
<dbReference type="GeneID" id="33568240"/>
<dbReference type="GO" id="GO:0005525">
    <property type="term" value="F:GTP binding"/>
    <property type="evidence" value="ECO:0007669"/>
    <property type="project" value="InterPro"/>
</dbReference>
<dbReference type="InterPro" id="IPR027417">
    <property type="entry name" value="P-loop_NTPase"/>
</dbReference>
<dbReference type="Gene3D" id="1.20.120.1240">
    <property type="entry name" value="Dynamin, middle domain"/>
    <property type="match status" value="1"/>
</dbReference>
<reference evidence="7 8" key="1">
    <citation type="submission" date="2016-07" db="EMBL/GenBank/DDBJ databases">
        <title>Pervasive Adenine N6-methylation of Active Genes in Fungi.</title>
        <authorList>
            <consortium name="DOE Joint Genome Institute"/>
            <person name="Mondo S.J."/>
            <person name="Dannebaum R.O."/>
            <person name="Kuo R.C."/>
            <person name="Labutti K."/>
            <person name="Haridas S."/>
            <person name="Kuo A."/>
            <person name="Salamov A."/>
            <person name="Ahrendt S.R."/>
            <person name="Lipzen A."/>
            <person name="Sullivan W."/>
            <person name="Andreopoulos W.B."/>
            <person name="Clum A."/>
            <person name="Lindquist E."/>
            <person name="Daum C."/>
            <person name="Ramamoorthy G.K."/>
            <person name="Gryganskyi A."/>
            <person name="Culley D."/>
            <person name="Magnuson J.K."/>
            <person name="James T.Y."/>
            <person name="O'Malley M.A."/>
            <person name="Stajich J.E."/>
            <person name="Spatafora J.W."/>
            <person name="Visel A."/>
            <person name="Grigoriev I.V."/>
        </authorList>
    </citation>
    <scope>NUCLEOTIDE SEQUENCE [LARGE SCALE GENOMIC DNA]</scope>
    <source>
        <strain evidence="7 8">NRRL 3116</strain>
    </source>
</reference>
<dbReference type="SUPFAM" id="SSF52540">
    <property type="entry name" value="P-loop containing nucleoside triphosphate hydrolases"/>
    <property type="match status" value="1"/>
</dbReference>
<dbReference type="EMBL" id="MCFF01000008">
    <property type="protein sequence ID" value="ORZ24856.1"/>
    <property type="molecule type" value="Genomic_DNA"/>
</dbReference>
<dbReference type="CDD" id="cd08771">
    <property type="entry name" value="DLP_1"/>
    <property type="match status" value="1"/>
</dbReference>
<gene>
    <name evidence="7" type="ORF">BCR41DRAFT_368677</name>
</gene>
<organism evidence="7 8">
    <name type="scientific">Lobosporangium transversale</name>
    <dbReference type="NCBI Taxonomy" id="64571"/>
    <lineage>
        <taxon>Eukaryota</taxon>
        <taxon>Fungi</taxon>
        <taxon>Fungi incertae sedis</taxon>
        <taxon>Mucoromycota</taxon>
        <taxon>Mortierellomycotina</taxon>
        <taxon>Mortierellomycetes</taxon>
        <taxon>Mortierellales</taxon>
        <taxon>Mortierellaceae</taxon>
        <taxon>Lobosporangium</taxon>
    </lineage>
</organism>
<sequence length="683" mass="78246">MFENSEYQELIDKINRVRSYGLNTILTIPQIAIVGDQSSGKSSVLEAITRLAFPRNMETCTRFATQVSMRMGERNEISARIEGEPEFNERYAHGSSWDIQPIISDANNILCPVGSGKDISERVLEITISGPEISPLTIIDLPGYINTVIDGQDKSMVSTIRAINTRYIQDNRTIILAVVPADNDLNNMFVLDQAERYDPSKERTIPIVTKPDRVEADRLPNLIQTLLNKRKFMSHGYLVMRNSSNSDIGRSWDEARKSEEDFFRSHPLWDQIESSRKGRVSVKTFLGNVLYNHILKELPSLKEDIQRLINERERELSNMGPELTSTEAAKTQYLASIQELQKLLTDYLAGNHSLDYINSHMSNPTQAASSPPQLTSSSSQHSSSSTQQNIITYTIHSRQRDSGVFGAEDDLLPLSPSKNKPFLRSTLHNLYERFGQAMHRDKYNSSKDKIRDLLVRYRGNELPGFVTFTTFMQIYMETTLVHWRNVTKEHISNMHAHLYEAVAAFISFSADPLLKDLLLIEFEKFYSLQTKNIADTIEDIFTDESIPFAMNRFYYESVLQGKKAKLEQHIQEYAKSTNPKEKNDARNTTIDYNGQLAGDIAVEELHDQLQAYCEVARKRIVDVVLLQTIERFMVKHINVYFKMLITIDETHIMSRLLDSPAKLTRRQELQDKVAVLRRSLVEL</sequence>
<evidence type="ECO:0000256" key="4">
    <source>
        <dbReference type="SAM" id="MobiDB-lite"/>
    </source>
</evidence>
<dbReference type="PROSITE" id="PS51388">
    <property type="entry name" value="GED"/>
    <property type="match status" value="1"/>
</dbReference>
<evidence type="ECO:0000256" key="2">
    <source>
        <dbReference type="ARBA" id="ARBA00023134"/>
    </source>
</evidence>
<dbReference type="PRINTS" id="PR00195">
    <property type="entry name" value="DYNAMIN"/>
</dbReference>
<dbReference type="GO" id="GO:0005874">
    <property type="term" value="C:microtubule"/>
    <property type="evidence" value="ECO:0007669"/>
    <property type="project" value="TreeGrafter"/>
</dbReference>
<dbReference type="InParanoid" id="A0A1Y2GZ42"/>
<evidence type="ECO:0000259" key="6">
    <source>
        <dbReference type="PROSITE" id="PS51718"/>
    </source>
</evidence>
<keyword evidence="3" id="KW-0175">Coiled coil</keyword>
<dbReference type="Gene3D" id="3.40.50.300">
    <property type="entry name" value="P-loop containing nucleotide triphosphate hydrolases"/>
    <property type="match status" value="1"/>
</dbReference>
<dbReference type="GO" id="GO:0000266">
    <property type="term" value="P:mitochondrial fission"/>
    <property type="evidence" value="ECO:0007669"/>
    <property type="project" value="TreeGrafter"/>
</dbReference>
<dbReference type="STRING" id="64571.A0A1Y2GZ42"/>